<dbReference type="EMBL" id="LFZN01000242">
    <property type="protein sequence ID" value="KXS94987.1"/>
    <property type="molecule type" value="Genomic_DNA"/>
</dbReference>
<organism evidence="6 7">
    <name type="scientific">Pseudocercospora eumusae</name>
    <dbReference type="NCBI Taxonomy" id="321146"/>
    <lineage>
        <taxon>Eukaryota</taxon>
        <taxon>Fungi</taxon>
        <taxon>Dikarya</taxon>
        <taxon>Ascomycota</taxon>
        <taxon>Pezizomycotina</taxon>
        <taxon>Dothideomycetes</taxon>
        <taxon>Dothideomycetidae</taxon>
        <taxon>Mycosphaerellales</taxon>
        <taxon>Mycosphaerellaceae</taxon>
        <taxon>Pseudocercospora</taxon>
    </lineage>
</organism>
<dbReference type="Gene3D" id="3.40.50.720">
    <property type="entry name" value="NAD(P)-binding Rossmann-like Domain"/>
    <property type="match status" value="1"/>
</dbReference>
<dbReference type="CDD" id="cd08249">
    <property type="entry name" value="enoyl_reductase_like"/>
    <property type="match status" value="1"/>
</dbReference>
<comment type="caution">
    <text evidence="6">The sequence shown here is derived from an EMBL/GenBank/DDBJ whole genome shotgun (WGS) entry which is preliminary data.</text>
</comment>
<keyword evidence="7" id="KW-1185">Reference proteome</keyword>
<gene>
    <name evidence="6" type="ORF">AC578_9485</name>
</gene>
<dbReference type="SUPFAM" id="SSF50129">
    <property type="entry name" value="GroES-like"/>
    <property type="match status" value="1"/>
</dbReference>
<feature type="domain" description="Enoyl reductase (ER)" evidence="5">
    <location>
        <begin position="22"/>
        <end position="361"/>
    </location>
</feature>
<comment type="similarity">
    <text evidence="1">Belongs to the zinc-containing alcohol dehydrogenase family.</text>
</comment>
<protein>
    <recommendedName>
        <fullName evidence="5">Enoyl reductase (ER) domain-containing protein</fullName>
    </recommendedName>
</protein>
<dbReference type="Proteomes" id="UP000070133">
    <property type="component" value="Unassembled WGS sequence"/>
</dbReference>
<dbReference type="SMART" id="SM00829">
    <property type="entry name" value="PKS_ER"/>
    <property type="match status" value="1"/>
</dbReference>
<evidence type="ECO:0000259" key="5">
    <source>
        <dbReference type="SMART" id="SM00829"/>
    </source>
</evidence>
<evidence type="ECO:0000313" key="7">
    <source>
        <dbReference type="Proteomes" id="UP000070133"/>
    </source>
</evidence>
<reference evidence="6 7" key="1">
    <citation type="submission" date="2015-07" db="EMBL/GenBank/DDBJ databases">
        <title>Comparative genomics of the Sigatoka disease complex on banana suggests a link between parallel evolutionary changes in Pseudocercospora fijiensis and Pseudocercospora eumusae and increased virulence on the banana host.</title>
        <authorList>
            <person name="Chang T.-C."/>
            <person name="Salvucci A."/>
            <person name="Crous P.W."/>
            <person name="Stergiopoulos I."/>
        </authorList>
    </citation>
    <scope>NUCLEOTIDE SEQUENCE [LARGE SCALE GENOMIC DNA]</scope>
    <source>
        <strain evidence="6 7">CBS 114824</strain>
    </source>
</reference>
<keyword evidence="3" id="KW-0521">NADP</keyword>
<proteinExistence type="inferred from homology"/>
<evidence type="ECO:0000256" key="1">
    <source>
        <dbReference type="ARBA" id="ARBA00008072"/>
    </source>
</evidence>
<evidence type="ECO:0000256" key="3">
    <source>
        <dbReference type="ARBA" id="ARBA00022857"/>
    </source>
</evidence>
<dbReference type="InterPro" id="IPR036291">
    <property type="entry name" value="NAD(P)-bd_dom_sf"/>
</dbReference>
<dbReference type="PANTHER" id="PTHR45348:SF6">
    <property type="entry name" value="TRANS-ENOYL REDUCTASE APDC"/>
    <property type="match status" value="1"/>
</dbReference>
<dbReference type="InterPro" id="IPR020843">
    <property type="entry name" value="ER"/>
</dbReference>
<dbReference type="Gene3D" id="3.90.180.10">
    <property type="entry name" value="Medium-chain alcohol dehydrogenases, catalytic domain"/>
    <property type="match status" value="1"/>
</dbReference>
<dbReference type="OrthoDB" id="48317at2759"/>
<sequence length="365" mass="39454">MAVDPPFLLPEAQQAIKVIEAGVIRLEKNIPLPPVGEEDVLVRVHCVALNPFDWKSLDLSPAAGSTHGCDVSGEIVAVGSKCRQDLRVGDRVLGPVKGNFSDGLDNGGFAQFAAIHQLMVWHVPEGMPFAQAATLGLSLMTVGLALHYMLQVQLPLAAGESDSPGDYVFIYGGGRHFGNSDCCAVSQGLGGSGMQVVCAASPRHFERLKLLGAAACFDYHLATVGEDVRKFTNGRLTKALDCITDSASMSICYEALGDQGGRYVGLDQFPIRSHTRRDVLPEWILAWTVFGEAIRWKRPYAKAPRPKHKIFAEQWQPVVQKLLDAGLLATHPMDLRSGGLGAIPEGIDMLRKGKTEGRKLVYSVV</sequence>
<dbReference type="AlphaFoldDB" id="A0A139GXQ9"/>
<name>A0A139GXQ9_9PEZI</name>
<evidence type="ECO:0000256" key="4">
    <source>
        <dbReference type="ARBA" id="ARBA00023002"/>
    </source>
</evidence>
<evidence type="ECO:0000313" key="6">
    <source>
        <dbReference type="EMBL" id="KXS94987.1"/>
    </source>
</evidence>
<dbReference type="Pfam" id="PF08240">
    <property type="entry name" value="ADH_N"/>
    <property type="match status" value="1"/>
</dbReference>
<comment type="subunit">
    <text evidence="2">Monomer.</text>
</comment>
<dbReference type="GO" id="GO:0016651">
    <property type="term" value="F:oxidoreductase activity, acting on NAD(P)H"/>
    <property type="evidence" value="ECO:0007669"/>
    <property type="project" value="InterPro"/>
</dbReference>
<dbReference type="PANTHER" id="PTHR45348">
    <property type="entry name" value="HYPOTHETICAL OXIDOREDUCTASE (EUROFUNG)"/>
    <property type="match status" value="1"/>
</dbReference>
<keyword evidence="4" id="KW-0560">Oxidoreductase</keyword>
<dbReference type="SUPFAM" id="SSF51735">
    <property type="entry name" value="NAD(P)-binding Rossmann-fold domains"/>
    <property type="match status" value="1"/>
</dbReference>
<dbReference type="InterPro" id="IPR047122">
    <property type="entry name" value="Trans-enoyl_RdTase-like"/>
</dbReference>
<accession>A0A139GXQ9</accession>
<evidence type="ECO:0000256" key="2">
    <source>
        <dbReference type="ARBA" id="ARBA00011245"/>
    </source>
</evidence>
<dbReference type="InterPro" id="IPR013154">
    <property type="entry name" value="ADH-like_N"/>
</dbReference>
<dbReference type="STRING" id="321146.A0A139GXQ9"/>
<dbReference type="InterPro" id="IPR011032">
    <property type="entry name" value="GroES-like_sf"/>
</dbReference>